<dbReference type="PANTHER" id="PTHR43685:SF2">
    <property type="entry name" value="GLYCOSYLTRANSFERASE 2-LIKE DOMAIN-CONTAINING PROTEIN"/>
    <property type="match status" value="1"/>
</dbReference>
<gene>
    <name evidence="2" type="ORF">A3G33_10780</name>
</gene>
<comment type="caution">
    <text evidence="2">The sequence shown here is derived from an EMBL/GenBank/DDBJ whole genome shotgun (WGS) entry which is preliminary data.</text>
</comment>
<dbReference type="PANTHER" id="PTHR43685">
    <property type="entry name" value="GLYCOSYLTRANSFERASE"/>
    <property type="match status" value="1"/>
</dbReference>
<dbReference type="InterPro" id="IPR001173">
    <property type="entry name" value="Glyco_trans_2-like"/>
</dbReference>
<organism evidence="2 3">
    <name type="scientific">Candidatus Danuiimicrobium aquiferis</name>
    <dbReference type="NCBI Taxonomy" id="1801832"/>
    <lineage>
        <taxon>Bacteria</taxon>
        <taxon>Pseudomonadati</taxon>
        <taxon>Candidatus Omnitrophota</taxon>
        <taxon>Candidatus Danuiimicrobium</taxon>
    </lineage>
</organism>
<dbReference type="InterPro" id="IPR029044">
    <property type="entry name" value="Nucleotide-diphossugar_trans"/>
</dbReference>
<proteinExistence type="predicted"/>
<dbReference type="Pfam" id="PF00535">
    <property type="entry name" value="Glycos_transf_2"/>
    <property type="match status" value="1"/>
</dbReference>
<feature type="domain" description="Glycosyltransferase 2-like" evidence="1">
    <location>
        <begin position="3"/>
        <end position="176"/>
    </location>
</feature>
<reference evidence="2 3" key="1">
    <citation type="journal article" date="2016" name="Nat. Commun.">
        <title>Thousands of microbial genomes shed light on interconnected biogeochemical processes in an aquifer system.</title>
        <authorList>
            <person name="Anantharaman K."/>
            <person name="Brown C.T."/>
            <person name="Hug L.A."/>
            <person name="Sharon I."/>
            <person name="Castelle C.J."/>
            <person name="Probst A.J."/>
            <person name="Thomas B.C."/>
            <person name="Singh A."/>
            <person name="Wilkins M.J."/>
            <person name="Karaoz U."/>
            <person name="Brodie E.L."/>
            <person name="Williams K.H."/>
            <person name="Hubbard S.S."/>
            <person name="Banfield J.F."/>
        </authorList>
    </citation>
    <scope>NUCLEOTIDE SEQUENCE [LARGE SCALE GENOMIC DNA]</scope>
</reference>
<evidence type="ECO:0000313" key="2">
    <source>
        <dbReference type="EMBL" id="OGW95453.1"/>
    </source>
</evidence>
<name>A0A1G1KRA7_9BACT</name>
<evidence type="ECO:0000313" key="3">
    <source>
        <dbReference type="Proteomes" id="UP000178187"/>
    </source>
</evidence>
<dbReference type="Gene3D" id="3.90.550.10">
    <property type="entry name" value="Spore Coat Polysaccharide Biosynthesis Protein SpsA, Chain A"/>
    <property type="match status" value="1"/>
</dbReference>
<dbReference type="Proteomes" id="UP000178187">
    <property type="component" value="Unassembled WGS sequence"/>
</dbReference>
<sequence length="316" mass="35846">MVSVIICTYNRSESLKDTLQALKVQKLPDGVSLEIIIVDNNSSDSTHAVVIDSEVNSPWPVHYLFEPTPGKCFALNRGIKQAKGELIALTDDDTIPGPDWVNALWAGYKLYAADCTGGRILPLWVEKPPSWLMKHTVCLQMLAMIDHGDAPAFLSSFDPGFLFGANMAYRKKTFDDVGLFNTDLGPKGGDQMRGEDTDMLERFVNAGKRIAYIPGAIVYHKVPKERMSRSYFRRWRFESGRATCVQRGMKNSHFPLWLLRECFGNFFQAIYGYAIFDSCRAFKAEMIFWFQCGEIIELTKDYGTVYQNIKKKASRI</sequence>
<accession>A0A1G1KRA7</accession>
<dbReference type="EMBL" id="MHFR01000063">
    <property type="protein sequence ID" value="OGW95453.1"/>
    <property type="molecule type" value="Genomic_DNA"/>
</dbReference>
<protein>
    <recommendedName>
        <fullName evidence="1">Glycosyltransferase 2-like domain-containing protein</fullName>
    </recommendedName>
</protein>
<dbReference type="InterPro" id="IPR050834">
    <property type="entry name" value="Glycosyltransf_2"/>
</dbReference>
<evidence type="ECO:0000259" key="1">
    <source>
        <dbReference type="Pfam" id="PF00535"/>
    </source>
</evidence>
<dbReference type="AlphaFoldDB" id="A0A1G1KRA7"/>
<dbReference type="CDD" id="cd06423">
    <property type="entry name" value="CESA_like"/>
    <property type="match status" value="1"/>
</dbReference>
<dbReference type="SUPFAM" id="SSF53448">
    <property type="entry name" value="Nucleotide-diphospho-sugar transferases"/>
    <property type="match status" value="1"/>
</dbReference>